<evidence type="ECO:0000313" key="5">
    <source>
        <dbReference type="EMBL" id="KIM94212.1"/>
    </source>
</evidence>
<feature type="domain" description="Carboxylesterase type B" evidence="4">
    <location>
        <begin position="11"/>
        <end position="469"/>
    </location>
</feature>
<reference evidence="6" key="2">
    <citation type="submission" date="2015-01" db="EMBL/GenBank/DDBJ databases">
        <title>Evolutionary Origins and Diversification of the Mycorrhizal Mutualists.</title>
        <authorList>
            <consortium name="DOE Joint Genome Institute"/>
            <consortium name="Mycorrhizal Genomics Consortium"/>
            <person name="Kohler A."/>
            <person name="Kuo A."/>
            <person name="Nagy L.G."/>
            <person name="Floudas D."/>
            <person name="Copeland A."/>
            <person name="Barry K.W."/>
            <person name="Cichocki N."/>
            <person name="Veneault-Fourrey C."/>
            <person name="LaButti K."/>
            <person name="Lindquist E.A."/>
            <person name="Lipzen A."/>
            <person name="Lundell T."/>
            <person name="Morin E."/>
            <person name="Murat C."/>
            <person name="Riley R."/>
            <person name="Ohm R."/>
            <person name="Sun H."/>
            <person name="Tunlid A."/>
            <person name="Henrissat B."/>
            <person name="Grigoriev I.V."/>
            <person name="Hibbett D.S."/>
            <person name="Martin F."/>
        </authorList>
    </citation>
    <scope>NUCLEOTIDE SEQUENCE [LARGE SCALE GENOMIC DNA]</scope>
    <source>
        <strain evidence="6">Zn</strain>
    </source>
</reference>
<dbReference type="PROSITE" id="PS00122">
    <property type="entry name" value="CARBOXYLESTERASE_B_1"/>
    <property type="match status" value="1"/>
</dbReference>
<evidence type="ECO:0000313" key="6">
    <source>
        <dbReference type="Proteomes" id="UP000054321"/>
    </source>
</evidence>
<dbReference type="InterPro" id="IPR002018">
    <property type="entry name" value="CarbesteraseB"/>
</dbReference>
<dbReference type="InterPro" id="IPR029058">
    <property type="entry name" value="AB_hydrolase_fold"/>
</dbReference>
<keyword evidence="6" id="KW-1185">Reference proteome</keyword>
<dbReference type="ESTHER" id="9pezi-a0a0c3cwz2">
    <property type="family name" value="Fungal_carboxylesterase_lipase"/>
</dbReference>
<evidence type="ECO:0000256" key="2">
    <source>
        <dbReference type="ARBA" id="ARBA00022801"/>
    </source>
</evidence>
<dbReference type="InParanoid" id="A0A0C3CWZ2"/>
<keyword evidence="2 3" id="KW-0378">Hydrolase</keyword>
<dbReference type="AlphaFoldDB" id="A0A0C3CWZ2"/>
<dbReference type="EMBL" id="KN832891">
    <property type="protein sequence ID" value="KIM94212.1"/>
    <property type="molecule type" value="Genomic_DNA"/>
</dbReference>
<accession>A0A0C3CWZ2</accession>
<dbReference type="InterPro" id="IPR019826">
    <property type="entry name" value="Carboxylesterase_B_AS"/>
</dbReference>
<sequence>MTTTLQHPTLGAITGVVKDDIVQYLGVKYATLENRLAAPVPLVDNGGRGPIDATRFGPSAVHPIKLLDVEFSAIQQHLPKPDITISDTECLNLNITVPRGSYEKALPVFMFIHGGGYAIGSNSWPHLDQARIVRFSAKKNLPVIGVIINYRLGHLGFMTSDELRAAGFKSNRALLDQRAALQWIQKSIAGFGGNPDNVTIFGESAGGISSMIHLNTSKPLFSRAISMSGTTLMRKPMTAKEEEKSYKGVLDALEIKDGRPEDRINALMQVPFEKFLTIPRSVGWAWCVDGDFVDKTLSHAELAALSGQTSKAISAMPAAALVKDLVLGDCQLDTSMVSIFLAPRKPGIGKEFSDFMRRTFSTEPTGVEAILNAYKISPTTADDEAFLHVLQFGTDIAFLAPVHSYAAAWPGNAYVYHFNQPNPWDGPWKGQTGHVLDVASLFMNFEGALTVEQRAVGEAFAENFIKFFNGVVPWPAYKQDDPSTLIIGDRDQSRGPAYVTNSCDPKDTGRRRDIYSFARVVGLDAIIDAWNEFRG</sequence>
<reference evidence="5 6" key="1">
    <citation type="submission" date="2014-04" db="EMBL/GenBank/DDBJ databases">
        <authorList>
            <consortium name="DOE Joint Genome Institute"/>
            <person name="Kuo A."/>
            <person name="Martino E."/>
            <person name="Perotto S."/>
            <person name="Kohler A."/>
            <person name="Nagy L.G."/>
            <person name="Floudas D."/>
            <person name="Copeland A."/>
            <person name="Barry K.W."/>
            <person name="Cichocki N."/>
            <person name="Veneault-Fourrey C."/>
            <person name="LaButti K."/>
            <person name="Lindquist E.A."/>
            <person name="Lipzen A."/>
            <person name="Lundell T."/>
            <person name="Morin E."/>
            <person name="Murat C."/>
            <person name="Sun H."/>
            <person name="Tunlid A."/>
            <person name="Henrissat B."/>
            <person name="Grigoriev I.V."/>
            <person name="Hibbett D.S."/>
            <person name="Martin F."/>
            <person name="Nordberg H.P."/>
            <person name="Cantor M.N."/>
            <person name="Hua S.X."/>
        </authorList>
    </citation>
    <scope>NUCLEOTIDE SEQUENCE [LARGE SCALE GENOMIC DNA]</scope>
    <source>
        <strain evidence="5 6">Zn</strain>
    </source>
</reference>
<protein>
    <recommendedName>
        <fullName evidence="3">Carboxylic ester hydrolase</fullName>
        <ecNumber evidence="3">3.1.1.-</ecNumber>
    </recommendedName>
</protein>
<dbReference type="HOGENOM" id="CLU_006586_14_4_1"/>
<dbReference type="Gene3D" id="3.40.50.1820">
    <property type="entry name" value="alpha/beta hydrolase"/>
    <property type="match status" value="1"/>
</dbReference>
<dbReference type="GO" id="GO:0016787">
    <property type="term" value="F:hydrolase activity"/>
    <property type="evidence" value="ECO:0007669"/>
    <property type="project" value="UniProtKB-KW"/>
</dbReference>
<dbReference type="PANTHER" id="PTHR11559">
    <property type="entry name" value="CARBOXYLESTERASE"/>
    <property type="match status" value="1"/>
</dbReference>
<proteinExistence type="inferred from homology"/>
<dbReference type="InterPro" id="IPR050309">
    <property type="entry name" value="Type-B_Carboxylest/Lipase"/>
</dbReference>
<dbReference type="SUPFAM" id="SSF53474">
    <property type="entry name" value="alpha/beta-Hydrolases"/>
    <property type="match status" value="1"/>
</dbReference>
<evidence type="ECO:0000256" key="3">
    <source>
        <dbReference type="RuleBase" id="RU361235"/>
    </source>
</evidence>
<organism evidence="5 6">
    <name type="scientific">Oidiodendron maius (strain Zn)</name>
    <dbReference type="NCBI Taxonomy" id="913774"/>
    <lineage>
        <taxon>Eukaryota</taxon>
        <taxon>Fungi</taxon>
        <taxon>Dikarya</taxon>
        <taxon>Ascomycota</taxon>
        <taxon>Pezizomycotina</taxon>
        <taxon>Leotiomycetes</taxon>
        <taxon>Leotiomycetes incertae sedis</taxon>
        <taxon>Myxotrichaceae</taxon>
        <taxon>Oidiodendron</taxon>
    </lineage>
</organism>
<dbReference type="STRING" id="913774.A0A0C3CWZ2"/>
<name>A0A0C3CWZ2_OIDMZ</name>
<dbReference type="Proteomes" id="UP000054321">
    <property type="component" value="Unassembled WGS sequence"/>
</dbReference>
<evidence type="ECO:0000256" key="1">
    <source>
        <dbReference type="ARBA" id="ARBA00005964"/>
    </source>
</evidence>
<comment type="similarity">
    <text evidence="1 3">Belongs to the type-B carboxylesterase/lipase family.</text>
</comment>
<evidence type="ECO:0000259" key="4">
    <source>
        <dbReference type="Pfam" id="PF00135"/>
    </source>
</evidence>
<gene>
    <name evidence="5" type="ORF">OIDMADRAFT_207790</name>
</gene>
<dbReference type="Pfam" id="PF00135">
    <property type="entry name" value="COesterase"/>
    <property type="match status" value="1"/>
</dbReference>
<dbReference type="EC" id="3.1.1.-" evidence="3"/>
<dbReference type="OrthoDB" id="3200163at2759"/>